<gene>
    <name evidence="1" type="ORF">NCTC12965_06988</name>
</gene>
<dbReference type="EMBL" id="CABEEZ010000133">
    <property type="protein sequence ID" value="VTR55470.1"/>
    <property type="molecule type" value="Genomic_DNA"/>
</dbReference>
<dbReference type="AlphaFoldDB" id="A0A4U9W958"/>
<reference evidence="1" key="1">
    <citation type="submission" date="2019-05" db="EMBL/GenBank/DDBJ databases">
        <authorList>
            <consortium name="Pathogen Informatics"/>
        </authorList>
    </citation>
    <scope>NUCLEOTIDE SEQUENCE [LARGE SCALE GENOMIC DNA]</scope>
    <source>
        <strain evidence="1">NCTC12965</strain>
    </source>
</reference>
<protein>
    <submittedName>
        <fullName evidence="1">Uncharacterized protein</fullName>
    </submittedName>
</protein>
<organism evidence="1">
    <name type="scientific">Serratia fonticola</name>
    <dbReference type="NCBI Taxonomy" id="47917"/>
    <lineage>
        <taxon>Bacteria</taxon>
        <taxon>Pseudomonadati</taxon>
        <taxon>Pseudomonadota</taxon>
        <taxon>Gammaproteobacteria</taxon>
        <taxon>Enterobacterales</taxon>
        <taxon>Yersiniaceae</taxon>
        <taxon>Serratia</taxon>
    </lineage>
</organism>
<evidence type="ECO:0000313" key="1">
    <source>
        <dbReference type="EMBL" id="VTR55470.1"/>
    </source>
</evidence>
<sequence>MAMCLRCGNWLPVVFTRRITTVTFTVKTGWHDEAGVLLQLTAGTRTRHIFRLGPANGRRALSPSWLTCVAR</sequence>
<accession>A0A4U9W958</accession>
<name>A0A4U9W958_SERFO</name>
<proteinExistence type="predicted"/>